<dbReference type="KEGG" id="rrz:CS378_12770"/>
<accession>A0A098BTQ6</accession>
<dbReference type="AlphaFoldDB" id="A0A098BTQ6"/>
<dbReference type="GeneID" id="66837849"/>
<sequence length="95" mass="10660">MTTFAVTDTGDGLDVTLNGTTHRLDVADASRLAHRILDVVHAAYPERTGRGLESWPTERVEEFVADLERTVNPDRPGHILRAARVELDRRRGDVR</sequence>
<protein>
    <submittedName>
        <fullName evidence="1">Uncharacterized protein</fullName>
    </submittedName>
</protein>
<dbReference type="OrthoDB" id="9902325at2"/>
<evidence type="ECO:0000313" key="1">
    <source>
        <dbReference type="EMBL" id="CDZ91632.1"/>
    </source>
</evidence>
<organism evidence="1 2">
    <name type="scientific">Rhodococcus ruber</name>
    <dbReference type="NCBI Taxonomy" id="1830"/>
    <lineage>
        <taxon>Bacteria</taxon>
        <taxon>Bacillati</taxon>
        <taxon>Actinomycetota</taxon>
        <taxon>Actinomycetes</taxon>
        <taxon>Mycobacteriales</taxon>
        <taxon>Nocardiaceae</taxon>
        <taxon>Rhodococcus</taxon>
    </lineage>
</organism>
<proteinExistence type="predicted"/>
<evidence type="ECO:0000313" key="2">
    <source>
        <dbReference type="Proteomes" id="UP000042997"/>
    </source>
</evidence>
<dbReference type="Proteomes" id="UP000042997">
    <property type="component" value="Unassembled WGS sequence"/>
</dbReference>
<gene>
    <name evidence="1" type="ORF">RHRU231_860013</name>
</gene>
<reference evidence="1 2" key="1">
    <citation type="journal article" date="2014" name="Genome Announc.">
        <title>Draft Genome Sequence of Propane- and Butane-Oxidizing Actinobacterium Rhodococcus ruber IEGM 231.</title>
        <authorList>
            <person name="Ivshina I.B."/>
            <person name="Kuyukina M.S."/>
            <person name="Krivoruchko A.V."/>
            <person name="Barbe V."/>
            <person name="Fischer C."/>
        </authorList>
    </citation>
    <scope>NUCLEOTIDE SEQUENCE [LARGE SCALE GENOMIC DNA]</scope>
</reference>
<dbReference type="eggNOG" id="ENOG50302JI">
    <property type="taxonomic scope" value="Bacteria"/>
</dbReference>
<dbReference type="EMBL" id="CCSD01000101">
    <property type="protein sequence ID" value="CDZ91632.1"/>
    <property type="molecule type" value="Genomic_DNA"/>
</dbReference>
<dbReference type="RefSeq" id="WP_010593615.1">
    <property type="nucleotide sequence ID" value="NZ_CP023714.1"/>
</dbReference>
<name>A0A098BTQ6_9NOCA</name>